<keyword evidence="6" id="KW-0769">Symport</keyword>
<evidence type="ECO:0000256" key="6">
    <source>
        <dbReference type="RuleBase" id="RU003732"/>
    </source>
</evidence>
<dbReference type="PRINTS" id="PR00176">
    <property type="entry name" value="NANEUSMPORT"/>
</dbReference>
<protein>
    <recommendedName>
        <fullName evidence="6">Transporter</fullName>
    </recommendedName>
</protein>
<comment type="similarity">
    <text evidence="6">Belongs to the sodium:neurotransmitter symporter (SNF) (TC 2.A.22) family.</text>
</comment>
<dbReference type="PANTHER" id="PTHR11616:SF240">
    <property type="entry name" value="BLOATED TUBULES, ISOFORM B-RELATED"/>
    <property type="match status" value="1"/>
</dbReference>
<dbReference type="PANTHER" id="PTHR11616">
    <property type="entry name" value="SODIUM/CHLORIDE DEPENDENT TRANSPORTER"/>
    <property type="match status" value="1"/>
</dbReference>
<evidence type="ECO:0000313" key="9">
    <source>
        <dbReference type="Proteomes" id="UP000252415"/>
    </source>
</evidence>
<accession>A0A368W085</accession>
<feature type="transmembrane region" description="Helical" evidence="7">
    <location>
        <begin position="12"/>
        <end position="31"/>
    </location>
</feature>
<keyword evidence="9" id="KW-1185">Reference proteome</keyword>
<comment type="caution">
    <text evidence="8">The sequence shown here is derived from an EMBL/GenBank/DDBJ whole genome shotgun (WGS) entry which is preliminary data.</text>
</comment>
<name>A0A368W085_9BACL</name>
<keyword evidence="3 6" id="KW-0812">Transmembrane</keyword>
<evidence type="ECO:0000256" key="4">
    <source>
        <dbReference type="ARBA" id="ARBA00022989"/>
    </source>
</evidence>
<dbReference type="Pfam" id="PF00209">
    <property type="entry name" value="SNF"/>
    <property type="match status" value="1"/>
</dbReference>
<evidence type="ECO:0000256" key="1">
    <source>
        <dbReference type="ARBA" id="ARBA00004141"/>
    </source>
</evidence>
<keyword evidence="4 7" id="KW-1133">Transmembrane helix</keyword>
<comment type="subcellular location">
    <subcellularLocation>
        <location evidence="1">Membrane</location>
        <topology evidence="1">Multi-pass membrane protein</topology>
    </subcellularLocation>
</comment>
<dbReference type="SUPFAM" id="SSF161070">
    <property type="entry name" value="SNF-like"/>
    <property type="match status" value="1"/>
</dbReference>
<dbReference type="InterPro" id="IPR037272">
    <property type="entry name" value="SNS_sf"/>
</dbReference>
<evidence type="ECO:0000313" key="8">
    <source>
        <dbReference type="EMBL" id="RCW48081.1"/>
    </source>
</evidence>
<organism evidence="8 9">
    <name type="scientific">Paenibacillus prosopidis</name>
    <dbReference type="NCBI Taxonomy" id="630520"/>
    <lineage>
        <taxon>Bacteria</taxon>
        <taxon>Bacillati</taxon>
        <taxon>Bacillota</taxon>
        <taxon>Bacilli</taxon>
        <taxon>Bacillales</taxon>
        <taxon>Paenibacillaceae</taxon>
        <taxon>Paenibacillus</taxon>
    </lineage>
</organism>
<keyword evidence="2 6" id="KW-0813">Transport</keyword>
<evidence type="ECO:0000256" key="2">
    <source>
        <dbReference type="ARBA" id="ARBA00022448"/>
    </source>
</evidence>
<gene>
    <name evidence="8" type="ORF">DFP97_107284</name>
</gene>
<dbReference type="Proteomes" id="UP000252415">
    <property type="component" value="Unassembled WGS sequence"/>
</dbReference>
<evidence type="ECO:0000256" key="3">
    <source>
        <dbReference type="ARBA" id="ARBA00022692"/>
    </source>
</evidence>
<feature type="transmembrane region" description="Helical" evidence="7">
    <location>
        <begin position="43"/>
        <end position="63"/>
    </location>
</feature>
<reference evidence="8 9" key="1">
    <citation type="submission" date="2018-07" db="EMBL/GenBank/DDBJ databases">
        <title>Genomic Encyclopedia of Type Strains, Phase III (KMG-III): the genomes of soil and plant-associated and newly described type strains.</title>
        <authorList>
            <person name="Whitman W."/>
        </authorList>
    </citation>
    <scope>NUCLEOTIDE SEQUENCE [LARGE SCALE GENOMIC DNA]</scope>
    <source>
        <strain evidence="8 9">CECT 7506</strain>
    </source>
</reference>
<dbReference type="GO" id="GO:0005886">
    <property type="term" value="C:plasma membrane"/>
    <property type="evidence" value="ECO:0007669"/>
    <property type="project" value="TreeGrafter"/>
</dbReference>
<proteinExistence type="inferred from homology"/>
<sequence length="76" mass="8383">MEEQREQWGSRAGFILAAIGSAVGLGNIWRFPYVVYDNGGGAFLIPYFFALITAGIPICCWNSESGGQDEDPRRCH</sequence>
<dbReference type="AlphaFoldDB" id="A0A368W085"/>
<dbReference type="EMBL" id="QPJD01000007">
    <property type="protein sequence ID" value="RCW48081.1"/>
    <property type="molecule type" value="Genomic_DNA"/>
</dbReference>
<dbReference type="GO" id="GO:0035725">
    <property type="term" value="P:sodium ion transmembrane transport"/>
    <property type="evidence" value="ECO:0007669"/>
    <property type="project" value="TreeGrafter"/>
</dbReference>
<keyword evidence="5 7" id="KW-0472">Membrane</keyword>
<evidence type="ECO:0000256" key="7">
    <source>
        <dbReference type="SAM" id="Phobius"/>
    </source>
</evidence>
<evidence type="ECO:0000256" key="5">
    <source>
        <dbReference type="ARBA" id="ARBA00023136"/>
    </source>
</evidence>
<dbReference type="PROSITE" id="PS50267">
    <property type="entry name" value="NA_NEUROTRAN_SYMP_3"/>
    <property type="match status" value="1"/>
</dbReference>
<dbReference type="PROSITE" id="PS00610">
    <property type="entry name" value="NA_NEUROTRAN_SYMP_1"/>
    <property type="match status" value="1"/>
</dbReference>
<dbReference type="GO" id="GO:0015293">
    <property type="term" value="F:symporter activity"/>
    <property type="evidence" value="ECO:0007669"/>
    <property type="project" value="UniProtKB-KW"/>
</dbReference>
<dbReference type="InterPro" id="IPR000175">
    <property type="entry name" value="Na/ntran_symport"/>
</dbReference>